<dbReference type="Pfam" id="PF01262">
    <property type="entry name" value="AlaDh_PNT_C"/>
    <property type="match status" value="1"/>
</dbReference>
<dbReference type="SUPFAM" id="SSF51735">
    <property type="entry name" value="NAD(P)-binding Rossmann-fold domains"/>
    <property type="match status" value="1"/>
</dbReference>
<keyword evidence="3" id="KW-0521">NADP</keyword>
<protein>
    <recommendedName>
        <fullName evidence="1">proton-translocating NAD(P)(+) transhydrogenase</fullName>
        <ecNumber evidence="1">7.1.1.1</ecNumber>
    </recommendedName>
</protein>
<evidence type="ECO:0000256" key="6">
    <source>
        <dbReference type="ARBA" id="ARBA00048202"/>
    </source>
</evidence>
<name>A0A382BQG8_9ZZZZ</name>
<dbReference type="InterPro" id="IPR007886">
    <property type="entry name" value="AlaDH/PNT_N"/>
</dbReference>
<evidence type="ECO:0000256" key="2">
    <source>
        <dbReference type="ARBA" id="ARBA00022741"/>
    </source>
</evidence>
<dbReference type="EMBL" id="UINC01030833">
    <property type="protein sequence ID" value="SVB15859.1"/>
    <property type="molecule type" value="Genomic_DNA"/>
</dbReference>
<dbReference type="PANTHER" id="PTHR10160:SF19">
    <property type="entry name" value="PROTON-TRANSLOCATING NAD(P)(+) TRANSHYDROGENASE"/>
    <property type="match status" value="1"/>
</dbReference>
<keyword evidence="2" id="KW-0547">Nucleotide-binding</keyword>
<dbReference type="Pfam" id="PF05222">
    <property type="entry name" value="AlaDh_PNT_N"/>
    <property type="match status" value="1"/>
</dbReference>
<organism evidence="9">
    <name type="scientific">marine metagenome</name>
    <dbReference type="NCBI Taxonomy" id="408172"/>
    <lineage>
        <taxon>unclassified sequences</taxon>
        <taxon>metagenomes</taxon>
        <taxon>ecological metagenomes</taxon>
    </lineage>
</organism>
<evidence type="ECO:0000313" key="9">
    <source>
        <dbReference type="EMBL" id="SVB15859.1"/>
    </source>
</evidence>
<evidence type="ECO:0000256" key="1">
    <source>
        <dbReference type="ARBA" id="ARBA00012943"/>
    </source>
</evidence>
<dbReference type="SMART" id="SM01003">
    <property type="entry name" value="AlaDh_PNT_N"/>
    <property type="match status" value="1"/>
</dbReference>
<dbReference type="SMART" id="SM01002">
    <property type="entry name" value="AlaDh_PNT_C"/>
    <property type="match status" value="1"/>
</dbReference>
<gene>
    <name evidence="9" type="ORF">METZ01_LOCUS168713</name>
</gene>
<dbReference type="GO" id="GO:0005886">
    <property type="term" value="C:plasma membrane"/>
    <property type="evidence" value="ECO:0007669"/>
    <property type="project" value="TreeGrafter"/>
</dbReference>
<dbReference type="Gene3D" id="3.40.50.720">
    <property type="entry name" value="NAD(P)-binding Rossmann-like Domain"/>
    <property type="match status" value="2"/>
</dbReference>
<dbReference type="EC" id="7.1.1.1" evidence="1"/>
<keyword evidence="4" id="KW-1278">Translocase</keyword>
<evidence type="ECO:0000256" key="5">
    <source>
        <dbReference type="ARBA" id="ARBA00023027"/>
    </source>
</evidence>
<dbReference type="InterPro" id="IPR036291">
    <property type="entry name" value="NAD(P)-bd_dom_sf"/>
</dbReference>
<evidence type="ECO:0000256" key="4">
    <source>
        <dbReference type="ARBA" id="ARBA00022967"/>
    </source>
</evidence>
<reference evidence="9" key="1">
    <citation type="submission" date="2018-05" db="EMBL/GenBank/DDBJ databases">
        <authorList>
            <person name="Lanie J.A."/>
            <person name="Ng W.-L."/>
            <person name="Kazmierczak K.M."/>
            <person name="Andrzejewski T.M."/>
            <person name="Davidsen T.M."/>
            <person name="Wayne K.J."/>
            <person name="Tettelin H."/>
            <person name="Glass J.I."/>
            <person name="Rusch D."/>
            <person name="Podicherti R."/>
            <person name="Tsui H.-C.T."/>
            <person name="Winkler M.E."/>
        </authorList>
    </citation>
    <scope>NUCLEOTIDE SEQUENCE</scope>
</reference>
<comment type="catalytic activity">
    <reaction evidence="6">
        <text>NAD(+) + NADPH + H(+)(in) = NADH + NADP(+) + H(+)(out)</text>
        <dbReference type="Rhea" id="RHEA:47992"/>
        <dbReference type="ChEBI" id="CHEBI:15378"/>
        <dbReference type="ChEBI" id="CHEBI:57540"/>
        <dbReference type="ChEBI" id="CHEBI:57783"/>
        <dbReference type="ChEBI" id="CHEBI:57945"/>
        <dbReference type="ChEBI" id="CHEBI:58349"/>
        <dbReference type="EC" id="7.1.1.1"/>
    </reaction>
</comment>
<dbReference type="GO" id="GO:0006740">
    <property type="term" value="P:NADPH regeneration"/>
    <property type="evidence" value="ECO:0007669"/>
    <property type="project" value="TreeGrafter"/>
</dbReference>
<dbReference type="NCBIfam" id="NF006942">
    <property type="entry name" value="PRK09424.1"/>
    <property type="match status" value="1"/>
</dbReference>
<feature type="domain" description="Alanine dehydrogenase/pyridine nucleotide transhydrogenase NAD(H)-binding" evidence="7">
    <location>
        <begin position="154"/>
        <end position="319"/>
    </location>
</feature>
<dbReference type="CDD" id="cd05304">
    <property type="entry name" value="Rubrum_tdh"/>
    <property type="match status" value="1"/>
</dbReference>
<sequence length="384" mass="40669">MIVGIPTETFLGERRVALVPAGATSLCRLDCEVHVQAGAGLEAGFIDQMYEDAGAKMFSERKVIFEQADVIVSVRSAGGNPEAGRSDLEMIKDGQLVVGFLEPLSDIENMEALASTQATSCAMELIPRTSRAQSMDALSSQANIGGYKAAILASETLPRMVPMMMTAAGTIRPAHVFVVGAGVAGLQAIATCKRLGAVIQAYDIRATVKDQVQSVGGQFVEMELETHIAETSGGYAQAMDEAFYEKQRQLMMSVVADNDVVITTAAIPGKKAPILVTEEMIEGMKPGSVVVDLAAERGGNCDLTEPGKTVVKHGVTILGPTNLPSTVPYHSSQMYSNNIVNFLKLMIEDGSLNTEVDDDIVKAATVTRGGEIVNARVQEILASG</sequence>
<evidence type="ECO:0000256" key="3">
    <source>
        <dbReference type="ARBA" id="ARBA00022857"/>
    </source>
</evidence>
<evidence type="ECO:0000259" key="8">
    <source>
        <dbReference type="SMART" id="SM01003"/>
    </source>
</evidence>
<keyword evidence="5" id="KW-0520">NAD</keyword>
<evidence type="ECO:0000259" key="7">
    <source>
        <dbReference type="SMART" id="SM01002"/>
    </source>
</evidence>
<dbReference type="SUPFAM" id="SSF52283">
    <property type="entry name" value="Formate/glycerate dehydrogenase catalytic domain-like"/>
    <property type="match status" value="1"/>
</dbReference>
<feature type="domain" description="Alanine dehydrogenase/pyridine nucleotide transhydrogenase N-terminal" evidence="8">
    <location>
        <begin position="4"/>
        <end position="145"/>
    </location>
</feature>
<proteinExistence type="predicted"/>
<dbReference type="GO" id="GO:0008750">
    <property type="term" value="F:proton-translocating NAD(P)+ transhydrogenase activity"/>
    <property type="evidence" value="ECO:0007669"/>
    <property type="project" value="UniProtKB-EC"/>
</dbReference>
<accession>A0A382BQG8</accession>
<dbReference type="AlphaFoldDB" id="A0A382BQG8"/>
<dbReference type="PANTHER" id="PTHR10160">
    <property type="entry name" value="NAD(P) TRANSHYDROGENASE"/>
    <property type="match status" value="1"/>
</dbReference>
<dbReference type="GO" id="GO:0050661">
    <property type="term" value="F:NADP binding"/>
    <property type="evidence" value="ECO:0007669"/>
    <property type="project" value="TreeGrafter"/>
</dbReference>
<dbReference type="FunFam" id="3.40.50.720:FF:000188">
    <property type="entry name" value="NAD(P) transhydrogenase alpha subunit 1"/>
    <property type="match status" value="1"/>
</dbReference>
<dbReference type="InterPro" id="IPR007698">
    <property type="entry name" value="AlaDH/PNT_NAD(H)-bd"/>
</dbReference>